<dbReference type="Pfam" id="PF08282">
    <property type="entry name" value="Hydrolase_3"/>
    <property type="match status" value="1"/>
</dbReference>
<dbReference type="GO" id="GO:0046872">
    <property type="term" value="F:metal ion binding"/>
    <property type="evidence" value="ECO:0007669"/>
    <property type="project" value="UniProtKB-UniRule"/>
</dbReference>
<feature type="binding site" evidence="12">
    <location>
        <position position="18"/>
    </location>
    <ligand>
        <name>Mg(2+)</name>
        <dbReference type="ChEBI" id="CHEBI:18420"/>
    </ligand>
</feature>
<keyword evidence="14" id="KW-1185">Reference proteome</keyword>
<evidence type="ECO:0000256" key="4">
    <source>
        <dbReference type="ARBA" id="ARBA00011881"/>
    </source>
</evidence>
<dbReference type="InterPro" id="IPR036412">
    <property type="entry name" value="HAD-like_sf"/>
</dbReference>
<accession>A0AAU9BXT8</accession>
<dbReference type="EC" id="3.1.3.45" evidence="5 11"/>
<comment type="similarity">
    <text evidence="3 11">Belongs to the KdsC family.</text>
</comment>
<dbReference type="GO" id="GO:0019143">
    <property type="term" value="F:3-deoxy-manno-octulosonate-8-phosphatase activity"/>
    <property type="evidence" value="ECO:0007669"/>
    <property type="project" value="UniProtKB-UniRule"/>
</dbReference>
<dbReference type="InterPro" id="IPR050793">
    <property type="entry name" value="CMP-NeuNAc_synthase"/>
</dbReference>
<dbReference type="InterPro" id="IPR010023">
    <property type="entry name" value="KdsC_fam"/>
</dbReference>
<dbReference type="FunFam" id="3.40.50.1000:FF:000029">
    <property type="entry name" value="3-deoxy-D-manno-octulosonate 8-phosphate phosphatase KdsC"/>
    <property type="match status" value="1"/>
</dbReference>
<comment type="cofactor">
    <cofactor evidence="2 11 12">
        <name>Mg(2+)</name>
        <dbReference type="ChEBI" id="CHEBI:18420"/>
    </cofactor>
</comment>
<evidence type="ECO:0000256" key="8">
    <source>
        <dbReference type="ARBA" id="ARBA00022801"/>
    </source>
</evidence>
<comment type="subunit">
    <text evidence="4 11">Homotetramer.</text>
</comment>
<evidence type="ECO:0000256" key="2">
    <source>
        <dbReference type="ARBA" id="ARBA00001946"/>
    </source>
</evidence>
<dbReference type="NCBIfam" id="TIGR01670">
    <property type="entry name" value="KdsC-phosphatas"/>
    <property type="match status" value="1"/>
</dbReference>
<feature type="binding site" evidence="12">
    <location>
        <position position="20"/>
    </location>
    <ligand>
        <name>substrate</name>
    </ligand>
</feature>
<dbReference type="PANTHER" id="PTHR21485">
    <property type="entry name" value="HAD SUPERFAMILY MEMBERS CMAS AND KDSC"/>
    <property type="match status" value="1"/>
</dbReference>
<comment type="function">
    <text evidence="11">Catalyzes the hydrolysis of 3-deoxy-D-manno-octulosonate 8-phosphate (KDO 8-P) to 3-deoxy-D-manno-octulosonate (KDO) and inorganic phosphate.</text>
</comment>
<dbReference type="SFLD" id="SFLDG01136">
    <property type="entry name" value="C1.6:_Phosphoserine_Phosphatas"/>
    <property type="match status" value="1"/>
</dbReference>
<gene>
    <name evidence="13" type="ORF">MIN45_P0889</name>
</gene>
<dbReference type="InterPro" id="IPR023214">
    <property type="entry name" value="HAD_sf"/>
</dbReference>
<proteinExistence type="inferred from homology"/>
<keyword evidence="9 11" id="KW-0460">Magnesium</keyword>
<evidence type="ECO:0000313" key="13">
    <source>
        <dbReference type="EMBL" id="BCX88520.1"/>
    </source>
</evidence>
<evidence type="ECO:0000256" key="1">
    <source>
        <dbReference type="ARBA" id="ARBA00000898"/>
    </source>
</evidence>
<dbReference type="SUPFAM" id="SSF56784">
    <property type="entry name" value="HAD-like"/>
    <property type="match status" value="1"/>
</dbReference>
<dbReference type="GO" id="GO:0009103">
    <property type="term" value="P:lipopolysaccharide biosynthetic process"/>
    <property type="evidence" value="ECO:0007669"/>
    <property type="project" value="UniProtKB-UniRule"/>
</dbReference>
<dbReference type="KEGG" id="meiy:MIN45_P0889"/>
<keyword evidence="7 11" id="KW-0479">Metal-binding</keyword>
<feature type="binding site" evidence="12">
    <location>
        <position position="111"/>
    </location>
    <ligand>
        <name>Mg(2+)</name>
        <dbReference type="ChEBI" id="CHEBI:18420"/>
    </ligand>
</feature>
<evidence type="ECO:0000256" key="11">
    <source>
        <dbReference type="PIRNR" id="PIRNR006118"/>
    </source>
</evidence>
<protein>
    <recommendedName>
        <fullName evidence="6 11">3-deoxy-D-manno-octulosonate 8-phosphate phosphatase KdsC</fullName>
        <ecNumber evidence="5 11">3.1.3.45</ecNumber>
    </recommendedName>
    <alternativeName>
        <fullName evidence="10 11">KDO 8-P phosphatase</fullName>
    </alternativeName>
</protein>
<keyword evidence="11" id="KW-0448">Lipopolysaccharide biosynthesis</keyword>
<dbReference type="Proteomes" id="UP001321450">
    <property type="component" value="Chromosome"/>
</dbReference>
<dbReference type="SFLD" id="SFLDG01138">
    <property type="entry name" value="C1.6.2:_Deoxy-d-mannose-octulo"/>
    <property type="match status" value="1"/>
</dbReference>
<name>A0AAU9BXT8_9GAMM</name>
<dbReference type="GO" id="GO:0008781">
    <property type="term" value="F:N-acylneuraminate cytidylyltransferase activity"/>
    <property type="evidence" value="ECO:0007669"/>
    <property type="project" value="TreeGrafter"/>
</dbReference>
<keyword evidence="8 11" id="KW-0378">Hydrolase</keyword>
<evidence type="ECO:0000256" key="7">
    <source>
        <dbReference type="ARBA" id="ARBA00022723"/>
    </source>
</evidence>
<dbReference type="Gene3D" id="3.40.50.1000">
    <property type="entry name" value="HAD superfamily/HAD-like"/>
    <property type="match status" value="1"/>
</dbReference>
<dbReference type="PANTHER" id="PTHR21485:SF3">
    <property type="entry name" value="N-ACYLNEURAMINATE CYTIDYLYLTRANSFERASE"/>
    <property type="match status" value="1"/>
</dbReference>
<dbReference type="RefSeq" id="WP_286293669.1">
    <property type="nucleotide sequence ID" value="NZ_AP024718.1"/>
</dbReference>
<evidence type="ECO:0000256" key="9">
    <source>
        <dbReference type="ARBA" id="ARBA00022842"/>
    </source>
</evidence>
<evidence type="ECO:0000256" key="10">
    <source>
        <dbReference type="ARBA" id="ARBA00031051"/>
    </source>
</evidence>
<evidence type="ECO:0000256" key="3">
    <source>
        <dbReference type="ARBA" id="ARBA00005893"/>
    </source>
</evidence>
<dbReference type="PIRSF" id="PIRSF006118">
    <property type="entry name" value="KDO8-P_Ptase"/>
    <property type="match status" value="1"/>
</dbReference>
<evidence type="ECO:0000313" key="14">
    <source>
        <dbReference type="Proteomes" id="UP001321450"/>
    </source>
</evidence>
<dbReference type="EMBL" id="AP024718">
    <property type="protein sequence ID" value="BCX88520.1"/>
    <property type="molecule type" value="Genomic_DNA"/>
</dbReference>
<evidence type="ECO:0000256" key="12">
    <source>
        <dbReference type="PIRSR" id="PIRSR006118-2"/>
    </source>
</evidence>
<comment type="catalytic activity">
    <reaction evidence="1 11">
        <text>3-deoxy-alpha-D-manno-2-octulosonate-8-phosphate + H2O = 3-deoxy-alpha-D-manno-oct-2-ulosonate + phosphate</text>
        <dbReference type="Rhea" id="RHEA:11500"/>
        <dbReference type="ChEBI" id="CHEBI:15377"/>
        <dbReference type="ChEBI" id="CHEBI:43474"/>
        <dbReference type="ChEBI" id="CHEBI:85985"/>
        <dbReference type="ChEBI" id="CHEBI:85986"/>
        <dbReference type="EC" id="3.1.3.45"/>
    </reaction>
</comment>
<dbReference type="CDD" id="cd01630">
    <property type="entry name" value="HAD_KDO-like"/>
    <property type="match status" value="1"/>
</dbReference>
<evidence type="ECO:0000256" key="6">
    <source>
        <dbReference type="ARBA" id="ARBA00020092"/>
    </source>
</evidence>
<evidence type="ECO:0000256" key="5">
    <source>
        <dbReference type="ARBA" id="ARBA00013066"/>
    </source>
</evidence>
<sequence>MRDEILERASRVRLVIFDVDGVLTDGRLFFDHEGREYKGFHARDGHGLKLLRRSGVATAVISGRTSRSVALRCESLGIEHVYQGYEDKRLALQSLQQATGIAPEAMACVGDDVLDLPLLTRVHLAIAVADAHPLVKRHVHWVTELPGGQGAAREVCDLVMAAQHTLDAAIGEYLR</sequence>
<dbReference type="SFLD" id="SFLDS00003">
    <property type="entry name" value="Haloacid_Dehalogenase"/>
    <property type="match status" value="1"/>
</dbReference>
<organism evidence="13 14">
    <name type="scientific">Methylomarinovum tepidoasis</name>
    <dbReference type="NCBI Taxonomy" id="2840183"/>
    <lineage>
        <taxon>Bacteria</taxon>
        <taxon>Pseudomonadati</taxon>
        <taxon>Pseudomonadota</taxon>
        <taxon>Gammaproteobacteria</taxon>
        <taxon>Methylococcales</taxon>
        <taxon>Methylothermaceae</taxon>
        <taxon>Methylomarinovum</taxon>
    </lineage>
</organism>
<dbReference type="AlphaFoldDB" id="A0AAU9BXT8"/>
<reference evidence="14" key="1">
    <citation type="journal article" date="2024" name="Int. J. Syst. Evol. Microbiol.">
        <title>Methylomarinovum tepidoasis sp. nov., a moderately thermophilic methanotroph of the family Methylothermaceae isolated from a deep-sea hydrothermal field.</title>
        <authorList>
            <person name="Hirayama H."/>
            <person name="Takaki Y."/>
            <person name="Abe M."/>
            <person name="Miyazaki M."/>
            <person name="Uematsu K."/>
            <person name="Matsui Y."/>
            <person name="Takai K."/>
        </authorList>
    </citation>
    <scope>NUCLEOTIDE SEQUENCE [LARGE SCALE GENOMIC DNA]</scope>
    <source>
        <strain evidence="14">IN45</strain>
    </source>
</reference>